<organism evidence="3 4">
    <name type="scientific">Desulfomicrobium norvegicum (strain DSM 1741 / NCIMB 8310)</name>
    <name type="common">Desulfovibrio baculatus (strain Norway 4)</name>
    <name type="synonym">Desulfovibrio desulfuricans (strain Norway 4)</name>
    <dbReference type="NCBI Taxonomy" id="52561"/>
    <lineage>
        <taxon>Bacteria</taxon>
        <taxon>Pseudomonadati</taxon>
        <taxon>Thermodesulfobacteriota</taxon>
        <taxon>Desulfovibrionia</taxon>
        <taxon>Desulfovibrionales</taxon>
        <taxon>Desulfomicrobiaceae</taxon>
        <taxon>Desulfomicrobium</taxon>
    </lineage>
</organism>
<dbReference type="Pfam" id="PF01584">
    <property type="entry name" value="CheW"/>
    <property type="match status" value="1"/>
</dbReference>
<keyword evidence="4" id="KW-1185">Reference proteome</keyword>
<name>A0A8G2F8J7_DESNO</name>
<dbReference type="PANTHER" id="PTHR22617">
    <property type="entry name" value="CHEMOTAXIS SENSOR HISTIDINE KINASE-RELATED"/>
    <property type="match status" value="1"/>
</dbReference>
<sequence>MHETAGQREGGCLAAVLLFRSFGLYGIDINLIQEMNRQMDMTKVPQAPAYVLGIMNLRGRIVSNIDLGLKLGLAPSKTTETSRIIIVNSRDENIGLLVDRITDVVTSKWRGVESNPSNIKEVKGTAGLFSGNPQVPQGSHRATGYRGSLNAD</sequence>
<dbReference type="Proteomes" id="UP000199581">
    <property type="component" value="Unassembled WGS sequence"/>
</dbReference>
<feature type="region of interest" description="Disordered" evidence="1">
    <location>
        <begin position="125"/>
        <end position="152"/>
    </location>
</feature>
<dbReference type="EMBL" id="FOTO01000012">
    <property type="protein sequence ID" value="SFM05319.1"/>
    <property type="molecule type" value="Genomic_DNA"/>
</dbReference>
<dbReference type="InterPro" id="IPR002545">
    <property type="entry name" value="CheW-lke_dom"/>
</dbReference>
<dbReference type="GO" id="GO:0005829">
    <property type="term" value="C:cytosol"/>
    <property type="evidence" value="ECO:0007669"/>
    <property type="project" value="TreeGrafter"/>
</dbReference>
<evidence type="ECO:0000313" key="3">
    <source>
        <dbReference type="EMBL" id="SFM05319.1"/>
    </source>
</evidence>
<proteinExistence type="predicted"/>
<feature type="domain" description="CheW-like" evidence="2">
    <location>
        <begin position="12"/>
        <end position="152"/>
    </location>
</feature>
<reference evidence="3 4" key="1">
    <citation type="submission" date="2016-10" db="EMBL/GenBank/DDBJ databases">
        <authorList>
            <person name="Varghese N."/>
            <person name="Submissions S."/>
        </authorList>
    </citation>
    <scope>NUCLEOTIDE SEQUENCE [LARGE SCALE GENOMIC DNA]</scope>
    <source>
        <strain evidence="3 4">DSM 1741</strain>
    </source>
</reference>
<accession>A0A8G2F8J7</accession>
<dbReference type="PROSITE" id="PS50851">
    <property type="entry name" value="CHEW"/>
    <property type="match status" value="1"/>
</dbReference>
<dbReference type="GO" id="GO:0007165">
    <property type="term" value="P:signal transduction"/>
    <property type="evidence" value="ECO:0007669"/>
    <property type="project" value="InterPro"/>
</dbReference>
<evidence type="ECO:0000313" key="4">
    <source>
        <dbReference type="Proteomes" id="UP000199581"/>
    </source>
</evidence>
<comment type="caution">
    <text evidence="3">The sequence shown here is derived from an EMBL/GenBank/DDBJ whole genome shotgun (WGS) entry which is preliminary data.</text>
</comment>
<dbReference type="InterPro" id="IPR039315">
    <property type="entry name" value="CheW"/>
</dbReference>
<dbReference type="AlphaFoldDB" id="A0A8G2F8J7"/>
<dbReference type="GO" id="GO:0006935">
    <property type="term" value="P:chemotaxis"/>
    <property type="evidence" value="ECO:0007669"/>
    <property type="project" value="InterPro"/>
</dbReference>
<dbReference type="PANTHER" id="PTHR22617:SF23">
    <property type="entry name" value="CHEMOTAXIS PROTEIN CHEW"/>
    <property type="match status" value="1"/>
</dbReference>
<dbReference type="SUPFAM" id="SSF50341">
    <property type="entry name" value="CheW-like"/>
    <property type="match status" value="1"/>
</dbReference>
<dbReference type="SMART" id="SM00260">
    <property type="entry name" value="CheW"/>
    <property type="match status" value="1"/>
</dbReference>
<gene>
    <name evidence="3" type="ORF">SAMN05421830_112123</name>
</gene>
<evidence type="ECO:0000256" key="1">
    <source>
        <dbReference type="SAM" id="MobiDB-lite"/>
    </source>
</evidence>
<evidence type="ECO:0000259" key="2">
    <source>
        <dbReference type="PROSITE" id="PS50851"/>
    </source>
</evidence>
<protein>
    <submittedName>
        <fullName evidence="3">Purine-binding chemotaxis protein CheW</fullName>
    </submittedName>
</protein>
<dbReference type="Gene3D" id="2.30.30.40">
    <property type="entry name" value="SH3 Domains"/>
    <property type="match status" value="1"/>
</dbReference>
<dbReference type="Gene3D" id="2.40.50.180">
    <property type="entry name" value="CheA-289, Domain 4"/>
    <property type="match status" value="1"/>
</dbReference>
<dbReference type="InterPro" id="IPR036061">
    <property type="entry name" value="CheW-like_dom_sf"/>
</dbReference>